<proteinExistence type="predicted"/>
<dbReference type="EMBL" id="CAMPGE010016415">
    <property type="protein sequence ID" value="CAI2374974.1"/>
    <property type="molecule type" value="Genomic_DNA"/>
</dbReference>
<name>A0AAD2CYV6_EUPCR</name>
<organism evidence="1 2">
    <name type="scientific">Euplotes crassus</name>
    <dbReference type="NCBI Taxonomy" id="5936"/>
    <lineage>
        <taxon>Eukaryota</taxon>
        <taxon>Sar</taxon>
        <taxon>Alveolata</taxon>
        <taxon>Ciliophora</taxon>
        <taxon>Intramacronucleata</taxon>
        <taxon>Spirotrichea</taxon>
        <taxon>Hypotrichia</taxon>
        <taxon>Euplotida</taxon>
        <taxon>Euplotidae</taxon>
        <taxon>Moneuplotes</taxon>
    </lineage>
</organism>
<evidence type="ECO:0000313" key="1">
    <source>
        <dbReference type="EMBL" id="CAI2374974.1"/>
    </source>
</evidence>
<dbReference type="Proteomes" id="UP001295684">
    <property type="component" value="Unassembled WGS sequence"/>
</dbReference>
<dbReference type="AlphaFoldDB" id="A0AAD2CYV6"/>
<gene>
    <name evidence="1" type="ORF">ECRASSUSDP1_LOCUS16333</name>
</gene>
<comment type="caution">
    <text evidence="1">The sequence shown here is derived from an EMBL/GenBank/DDBJ whole genome shotgun (WGS) entry which is preliminary data.</text>
</comment>
<accession>A0AAD2CYV6</accession>
<sequence>MISLAFSQEHHVGEESHSEDFLDGLMKSSEEFSQLNLSECIQKQLDTGFDGFLMNLEDLLKTKGDANSLEVSQATSKLLLSLLAVNTDLCNNETDLRQELLRISEALGDRTTIEHHDSHKSMNLDHMLQSLQAHDYQTVGYSIGTLMQELISSEPQTDFEKFDTFWTTYYKAAYNLNLHLKECQPYIQESAEEVMRGLHVFTHASNLEEREQGAYDMMMGLNATGVGLEQCGDTSGIWNFGFEKLDMFWERWIEVPNVFVSAFTHNLISFPRAIINTMRAYMKEPYDYEFGARSFGDAVRMMLEQFG</sequence>
<protein>
    <submittedName>
        <fullName evidence="1">Uncharacterized protein</fullName>
    </submittedName>
</protein>
<evidence type="ECO:0000313" key="2">
    <source>
        <dbReference type="Proteomes" id="UP001295684"/>
    </source>
</evidence>
<reference evidence="1" key="1">
    <citation type="submission" date="2023-07" db="EMBL/GenBank/DDBJ databases">
        <authorList>
            <consortium name="AG Swart"/>
            <person name="Singh M."/>
            <person name="Singh A."/>
            <person name="Seah K."/>
            <person name="Emmerich C."/>
        </authorList>
    </citation>
    <scope>NUCLEOTIDE SEQUENCE</scope>
    <source>
        <strain evidence="1">DP1</strain>
    </source>
</reference>
<keyword evidence="2" id="KW-1185">Reference proteome</keyword>